<keyword evidence="2" id="KW-1185">Reference proteome</keyword>
<comment type="caution">
    <text evidence="1">The sequence shown here is derived from an EMBL/GenBank/DDBJ whole genome shotgun (WGS) entry which is preliminary data.</text>
</comment>
<organism evidence="1 2">
    <name type="scientific">Eretmocerus hayati</name>
    <dbReference type="NCBI Taxonomy" id="131215"/>
    <lineage>
        <taxon>Eukaryota</taxon>
        <taxon>Metazoa</taxon>
        <taxon>Ecdysozoa</taxon>
        <taxon>Arthropoda</taxon>
        <taxon>Hexapoda</taxon>
        <taxon>Insecta</taxon>
        <taxon>Pterygota</taxon>
        <taxon>Neoptera</taxon>
        <taxon>Endopterygota</taxon>
        <taxon>Hymenoptera</taxon>
        <taxon>Apocrita</taxon>
        <taxon>Proctotrupomorpha</taxon>
        <taxon>Chalcidoidea</taxon>
        <taxon>Aphelinidae</taxon>
        <taxon>Aphelininae</taxon>
        <taxon>Eretmocerus</taxon>
    </lineage>
</organism>
<evidence type="ECO:0000313" key="2">
    <source>
        <dbReference type="Proteomes" id="UP001239111"/>
    </source>
</evidence>
<sequence>MLRILLRIHHTINPSLMEISTLSHPENLNVLRISRYHYDTNDVYLGDDADVVEFLTSDLNPVKRYRRSPGVQPPTDPDPLIDARQPNNSTNVSYSTSEQQGQPSIGPSGRPIGSSAPVNNGAKVSNTQDPTSSYGPGKSVIVSTPISAPSADKAKAAAAAGLNVTAGASFDAKDKPKIKVWANRTMWDNATESRNVDATSDSVVDELAIDKYPGDLTNKTLHDHNITKNETDTHQYYNSTFSTDESVGKNYWLDLDSHPDTQINPLLSNSHRRAATIKLKFDFPFYGHKVRNITIATGGFLYTGEYVHSWLAATQYIAPLMANFDTTLSDKSFVRYADNGTAFTVEWKNVHLKDKVDAGPFTFQVTLLQNGDIVFVYKSIPVLVESIEDKEHPVKIGLSDAYMMDRIIILTRRKTIYEYHRVNFRGTDIKNWTAIYLKALPTCLQMENCNDCLTKVSDFDCKWCSALQQCSTGTFRFRQEWLLKNCDKDNVREVQKCPARSLIPGTSSGSNSGSGPGSGSSTTREYREHVDSRVDNSRHDDEPMAKHLPGKQAASIGHPGSVDSAQDNMNMGVSGVVGVLFVITLVAGLVAWAGYAYRNPHSTSGQMLIRYRPSQWSWRRGEARYTAATIHM</sequence>
<proteinExistence type="predicted"/>
<gene>
    <name evidence="1" type="ORF">QAD02_023297</name>
</gene>
<dbReference type="EMBL" id="CM056741">
    <property type="protein sequence ID" value="KAJ8687503.1"/>
    <property type="molecule type" value="Genomic_DNA"/>
</dbReference>
<reference evidence="1" key="1">
    <citation type="submission" date="2023-04" db="EMBL/GenBank/DDBJ databases">
        <title>A chromosome-level genome assembly of the parasitoid wasp Eretmocerus hayati.</title>
        <authorList>
            <person name="Zhong Y."/>
            <person name="Liu S."/>
            <person name="Liu Y."/>
        </authorList>
    </citation>
    <scope>NUCLEOTIDE SEQUENCE</scope>
    <source>
        <strain evidence="1">ZJU_SS_LIU_2023</strain>
    </source>
</reference>
<dbReference type="Proteomes" id="UP001239111">
    <property type="component" value="Chromosome 1"/>
</dbReference>
<protein>
    <submittedName>
        <fullName evidence="1">Uncharacterized protein</fullName>
    </submittedName>
</protein>
<accession>A0ACC2PVI2</accession>
<name>A0ACC2PVI2_9HYME</name>
<evidence type="ECO:0000313" key="1">
    <source>
        <dbReference type="EMBL" id="KAJ8687503.1"/>
    </source>
</evidence>